<evidence type="ECO:0000256" key="8">
    <source>
        <dbReference type="SAM" id="MobiDB-lite"/>
    </source>
</evidence>
<feature type="transmembrane region" description="Helical" evidence="9">
    <location>
        <begin position="20"/>
        <end position="37"/>
    </location>
</feature>
<evidence type="ECO:0000256" key="3">
    <source>
        <dbReference type="ARBA" id="ARBA00022692"/>
    </source>
</evidence>
<keyword evidence="2" id="KW-1003">Cell membrane</keyword>
<keyword evidence="7" id="KW-0175">Coiled coil</keyword>
<reference evidence="12 13" key="1">
    <citation type="journal article" date="2015" name="Genome Announc.">
        <title>Expanding the biotechnology potential of lactobacilli through comparative genomics of 213 strains and associated genera.</title>
        <authorList>
            <person name="Sun Z."/>
            <person name="Harris H.M."/>
            <person name="McCann A."/>
            <person name="Guo C."/>
            <person name="Argimon S."/>
            <person name="Zhang W."/>
            <person name="Yang X."/>
            <person name="Jeffery I.B."/>
            <person name="Cooney J.C."/>
            <person name="Kagawa T.F."/>
            <person name="Liu W."/>
            <person name="Song Y."/>
            <person name="Salvetti E."/>
            <person name="Wrobel A."/>
            <person name="Rasinkangas P."/>
            <person name="Parkhill J."/>
            <person name="Rea M.C."/>
            <person name="O'Sullivan O."/>
            <person name="Ritari J."/>
            <person name="Douillard F.P."/>
            <person name="Paul Ross R."/>
            <person name="Yang R."/>
            <person name="Briner A.E."/>
            <person name="Felis G.E."/>
            <person name="de Vos W.M."/>
            <person name="Barrangou R."/>
            <person name="Klaenhammer T.R."/>
            <person name="Caufield P.W."/>
            <person name="Cui Y."/>
            <person name="Zhang H."/>
            <person name="O'Toole P.W."/>
        </authorList>
    </citation>
    <scope>NUCLEOTIDE SEQUENCE [LARGE SCALE GENOMIC DNA]</scope>
    <source>
        <strain evidence="12 13">DSM 7090</strain>
    </source>
</reference>
<comment type="similarity">
    <text evidence="6">Belongs to the ABC-4 integral membrane protein family.</text>
</comment>
<feature type="compositionally biased region" description="Basic and acidic residues" evidence="8">
    <location>
        <begin position="328"/>
        <end position="337"/>
    </location>
</feature>
<evidence type="ECO:0000313" key="12">
    <source>
        <dbReference type="EMBL" id="KRO02015.1"/>
    </source>
</evidence>
<evidence type="ECO:0000259" key="10">
    <source>
        <dbReference type="Pfam" id="PF02687"/>
    </source>
</evidence>
<feature type="transmembrane region" description="Helical" evidence="9">
    <location>
        <begin position="634"/>
        <end position="660"/>
    </location>
</feature>
<dbReference type="EMBL" id="JQCP01000003">
    <property type="protein sequence ID" value="KRO02015.1"/>
    <property type="molecule type" value="Genomic_DNA"/>
</dbReference>
<dbReference type="Pfam" id="PF12704">
    <property type="entry name" value="MacB_PCD"/>
    <property type="match status" value="2"/>
</dbReference>
<feature type="transmembrane region" description="Helical" evidence="9">
    <location>
        <begin position="1005"/>
        <end position="1028"/>
    </location>
</feature>
<dbReference type="PANTHER" id="PTHR30287:SF1">
    <property type="entry name" value="INNER MEMBRANE PROTEIN"/>
    <property type="match status" value="1"/>
</dbReference>
<feature type="domain" description="ABC3 transporter permease C-terminal" evidence="10">
    <location>
        <begin position="1012"/>
        <end position="1129"/>
    </location>
</feature>
<dbReference type="InterPro" id="IPR025857">
    <property type="entry name" value="MacB_PCD"/>
</dbReference>
<feature type="coiled-coil region" evidence="7">
    <location>
        <begin position="434"/>
        <end position="563"/>
    </location>
</feature>
<name>A0ABR5Q277_9ACTN</name>
<feature type="transmembrane region" description="Helical" evidence="9">
    <location>
        <begin position="680"/>
        <end position="708"/>
    </location>
</feature>
<feature type="transmembrane region" description="Helical" evidence="9">
    <location>
        <begin position="592"/>
        <end position="613"/>
    </location>
</feature>
<feature type="region of interest" description="Disordered" evidence="8">
    <location>
        <begin position="316"/>
        <end position="337"/>
    </location>
</feature>
<dbReference type="InterPro" id="IPR038766">
    <property type="entry name" value="Membrane_comp_ABC_pdt"/>
</dbReference>
<keyword evidence="13" id="KW-1185">Reference proteome</keyword>
<dbReference type="InterPro" id="IPR003838">
    <property type="entry name" value="ABC3_permease_C"/>
</dbReference>
<evidence type="ECO:0000313" key="13">
    <source>
        <dbReference type="Proteomes" id="UP000051927"/>
    </source>
</evidence>
<evidence type="ECO:0000256" key="1">
    <source>
        <dbReference type="ARBA" id="ARBA00004651"/>
    </source>
</evidence>
<feature type="domain" description="ABC3 transporter permease C-terminal" evidence="10">
    <location>
        <begin position="592"/>
        <end position="715"/>
    </location>
</feature>
<keyword evidence="4 9" id="KW-1133">Transmembrane helix</keyword>
<dbReference type="PANTHER" id="PTHR30287">
    <property type="entry name" value="MEMBRANE COMPONENT OF PREDICTED ABC SUPERFAMILY METABOLITE UPTAKE TRANSPORTER"/>
    <property type="match status" value="1"/>
</dbReference>
<feature type="transmembrane region" description="Helical" evidence="9">
    <location>
        <begin position="1103"/>
        <end position="1121"/>
    </location>
</feature>
<organism evidence="12 13">
    <name type="scientific">Lancefieldella rimae</name>
    <dbReference type="NCBI Taxonomy" id="1383"/>
    <lineage>
        <taxon>Bacteria</taxon>
        <taxon>Bacillati</taxon>
        <taxon>Actinomycetota</taxon>
        <taxon>Coriobacteriia</taxon>
        <taxon>Coriobacteriales</taxon>
        <taxon>Atopobiaceae</taxon>
        <taxon>Lancefieldella</taxon>
    </lineage>
</organism>
<comment type="caution">
    <text evidence="12">The sequence shown here is derived from an EMBL/GenBank/DDBJ whole genome shotgun (WGS) entry which is preliminary data.</text>
</comment>
<dbReference type="RefSeq" id="WP_003150165.1">
    <property type="nucleotide sequence ID" value="NZ_JQCP01000003.1"/>
</dbReference>
<sequence>MSRALIQETLRAIRGSLGRFLAIMGIVALGCGFFAGLQMTGRDMRLSADEFYDAQGLYDIRVVSTLGFEQADIDRLAAIEGVEKVLPARSVDVMATMGSTRVVTRVMELPSTTTAASQKNDVTENDVKEGASAFNQPVLTDGRWPEAANEVVISSDPKKHSDVPLGSVIEIPESTDGLHIKGGSYTVVGYVNSPNFPFSSNFGSTSLGNGTVEEFAYVSSDAFAADDPYTDVYLKVRGASAQISGSDAYKNIVSSVEERVTDAVPSLAQARVSDLREKAQKSVDEARANYEKARLEATQKLGDARSQLEDAQARIDAGESELSLGRRNHTDGTSRLESEKARVQRQLAAVRGELDAAAEKISKGKDLLASGEAQYAAGKARLAQGQADFDTGLATFRAAKSQALASLADQGITAATLEDAKTQLEAAGYPTDAIDALLATQAKLESAKAELDQEQAELTKAREELDARAQSLDEAQKQLAAGERDYQAALTASDEQFAVAQQKLDSALEQLKRGQTTLDNARRDYAEGQKSYEDSKVAVEAQLADAEAQINEAQKQVDDLAAPDMYVLDRTKDIGNAAYDRDSHRIDDIARVFPLMFFLVAALIALTTMTRMVSDERTVIGMHKALGYSKAAIAAKYVLYAAIASVTGAALGIAVLSQVLPNIIISAYASIYNIPHAESAMPISVSIALLSGGLGVGVTLLATISAVLSTLREEPSALMLPKTPKAGSRILLERITPLWKRLSFSWKVSARNLFRFKRRLFMTVIGIAGCTALLLVAFGVQNSINDVIDAQWPGLFHYDYIVGMKKEATTDDVHAVEERITAATQSASEKVSSDDFTLVWRENILVSSDTLSKEHAVSVIEMSPLETDRFKNAVVLRDRLSQKPLEFTDDSVVLSEKIAKKLNVHVGDRVTVYKQDRIGNVADAGKSLTVTGITENYAWHYMYVGKNAEKSLEPRENASYALLFSAPKDEAIRQQIGDELSENSQVASVSDINTTIKVYKESLEVVGKVVAILIISAALLAFIVLYNLTNINIEERIREIASLKVLGFTRREVDAYVFRETFLLTLGGSTLGLILGGCLEGFVVQTAEVDTVMFGRVIHPLSFVYAFGLTLLFSFFVYVAMRHKLAKIDMVESLKSVD</sequence>
<dbReference type="Proteomes" id="UP000051927">
    <property type="component" value="Unassembled WGS sequence"/>
</dbReference>
<protein>
    <submittedName>
        <fullName evidence="12">ABC transporter, permease protein</fullName>
    </submittedName>
</protein>
<feature type="domain" description="MacB-like periplasmic core" evidence="11">
    <location>
        <begin position="764"/>
        <end position="937"/>
    </location>
</feature>
<dbReference type="Pfam" id="PF02687">
    <property type="entry name" value="FtsX"/>
    <property type="match status" value="2"/>
</dbReference>
<evidence type="ECO:0000256" key="7">
    <source>
        <dbReference type="SAM" id="Coils"/>
    </source>
</evidence>
<evidence type="ECO:0000256" key="5">
    <source>
        <dbReference type="ARBA" id="ARBA00023136"/>
    </source>
</evidence>
<evidence type="ECO:0000259" key="11">
    <source>
        <dbReference type="Pfam" id="PF12704"/>
    </source>
</evidence>
<evidence type="ECO:0000256" key="9">
    <source>
        <dbReference type="SAM" id="Phobius"/>
    </source>
</evidence>
<dbReference type="PROSITE" id="PS51257">
    <property type="entry name" value="PROKAR_LIPOPROTEIN"/>
    <property type="match status" value="1"/>
</dbReference>
<feature type="domain" description="MacB-like periplasmic core" evidence="11">
    <location>
        <begin position="23"/>
        <end position="237"/>
    </location>
</feature>
<comment type="subcellular location">
    <subcellularLocation>
        <location evidence="1">Cell membrane</location>
        <topology evidence="1">Multi-pass membrane protein</topology>
    </subcellularLocation>
</comment>
<evidence type="ECO:0000256" key="6">
    <source>
        <dbReference type="ARBA" id="ARBA00038076"/>
    </source>
</evidence>
<feature type="transmembrane region" description="Helical" evidence="9">
    <location>
        <begin position="760"/>
        <end position="780"/>
    </location>
</feature>
<feature type="transmembrane region" description="Helical" evidence="9">
    <location>
        <begin position="1061"/>
        <end position="1083"/>
    </location>
</feature>
<gene>
    <name evidence="12" type="ORF">IV60_GL001267</name>
</gene>
<keyword evidence="5 9" id="KW-0472">Membrane</keyword>
<keyword evidence="3 9" id="KW-0812">Transmembrane</keyword>
<proteinExistence type="inferred from homology"/>
<accession>A0ABR5Q277</accession>
<evidence type="ECO:0000256" key="2">
    <source>
        <dbReference type="ARBA" id="ARBA00022475"/>
    </source>
</evidence>
<dbReference type="GeneID" id="84905141"/>
<evidence type="ECO:0000256" key="4">
    <source>
        <dbReference type="ARBA" id="ARBA00022989"/>
    </source>
</evidence>